<evidence type="ECO:0000259" key="3">
    <source>
        <dbReference type="PROSITE" id="PS50977"/>
    </source>
</evidence>
<reference evidence="4" key="2">
    <citation type="submission" date="2020-02" db="EMBL/GenBank/DDBJ databases">
        <authorList>
            <person name="Matsumoto Y."/>
            <person name="Kinjo T."/>
            <person name="Motooka D."/>
            <person name="Nabeya D."/>
            <person name="Jung N."/>
            <person name="Uechi K."/>
            <person name="Horii T."/>
            <person name="Iida T."/>
            <person name="Fujita J."/>
            <person name="Nakamura S."/>
        </authorList>
    </citation>
    <scope>NUCLEOTIDE SEQUENCE</scope>
    <source>
        <strain evidence="4">JCM 13573</strain>
    </source>
</reference>
<dbReference type="SUPFAM" id="SSF48498">
    <property type="entry name" value="Tetracyclin repressor-like, C-terminal domain"/>
    <property type="match status" value="1"/>
</dbReference>
<dbReference type="Proteomes" id="UP000663583">
    <property type="component" value="Chromosome"/>
</dbReference>
<evidence type="ECO:0000313" key="4">
    <source>
        <dbReference type="EMBL" id="GFG67640.1"/>
    </source>
</evidence>
<dbReference type="PROSITE" id="PS50977">
    <property type="entry name" value="HTH_TETR_2"/>
    <property type="match status" value="1"/>
</dbReference>
<keyword evidence="6" id="KW-1185">Reference proteome</keyword>
<feature type="DNA-binding region" description="H-T-H motif" evidence="2">
    <location>
        <begin position="41"/>
        <end position="60"/>
    </location>
</feature>
<reference evidence="5" key="3">
    <citation type="submission" date="2020-11" db="EMBL/GenBank/DDBJ databases">
        <title>Intraspecies plasmid and genomic variation of Mycobacterium kubicae revealed by the complete genome sequences of two clinical isolates.</title>
        <authorList>
            <person name="Hendrix J.R."/>
            <person name="Epperson L.E."/>
            <person name="Honda J.R."/>
            <person name="Strong M."/>
        </authorList>
    </citation>
    <scope>NUCLEOTIDE SEQUENCE</scope>
    <source>
        <strain evidence="5">JCM 13573</strain>
    </source>
</reference>
<dbReference type="KEGG" id="mku:I2456_18190"/>
<dbReference type="Proteomes" id="UP000465306">
    <property type="component" value="Unassembled WGS sequence"/>
</dbReference>
<dbReference type="PANTHER" id="PTHR30055">
    <property type="entry name" value="HTH-TYPE TRANSCRIPTIONAL REGULATOR RUTR"/>
    <property type="match status" value="1"/>
</dbReference>
<dbReference type="AlphaFoldDB" id="A0AAX1J7L6"/>
<protein>
    <submittedName>
        <fullName evidence="4">TetR family transcriptional regulator</fullName>
    </submittedName>
    <submittedName>
        <fullName evidence="5">TetR/AcrR family transcriptional regulator</fullName>
    </submittedName>
</protein>
<dbReference type="Pfam" id="PF00440">
    <property type="entry name" value="TetR_N"/>
    <property type="match status" value="1"/>
</dbReference>
<sequence length="212" mass="23796">MPSVTRKPQANRQLRREQMERRLLEATERLMRDGASFTELSVDRLATEAGISRASFYIYFEDKGDLLRRLAGQVFGDLTSGAQRWWGVAWRHDPEDLRAAMSAIIASYRRHQPVLVALNEMAAYDPVTTETYGQLLTAVSERLTKVIEDGQADGSIRRHLPAATMASALTWMVERACQQNLPANPPEYDAELATSLTEIVWGALYLKPASAQ</sequence>
<dbReference type="PANTHER" id="PTHR30055:SF184">
    <property type="entry name" value="HTH-TYPE TRANSCRIPTIONAL REGULATOR ETHR"/>
    <property type="match status" value="1"/>
</dbReference>
<dbReference type="InterPro" id="IPR023772">
    <property type="entry name" value="DNA-bd_HTH_TetR-type_CS"/>
</dbReference>
<dbReference type="InterPro" id="IPR050109">
    <property type="entry name" value="HTH-type_TetR-like_transc_reg"/>
</dbReference>
<organism evidence="5 7">
    <name type="scientific">Mycobacterium kubicae</name>
    <dbReference type="NCBI Taxonomy" id="120959"/>
    <lineage>
        <taxon>Bacteria</taxon>
        <taxon>Bacillati</taxon>
        <taxon>Actinomycetota</taxon>
        <taxon>Actinomycetes</taxon>
        <taxon>Mycobacteriales</taxon>
        <taxon>Mycobacteriaceae</taxon>
        <taxon>Mycobacterium</taxon>
        <taxon>Mycobacterium simiae complex</taxon>
    </lineage>
</organism>
<dbReference type="InterPro" id="IPR001647">
    <property type="entry name" value="HTH_TetR"/>
</dbReference>
<evidence type="ECO:0000313" key="5">
    <source>
        <dbReference type="EMBL" id="QPI36416.1"/>
    </source>
</evidence>
<feature type="domain" description="HTH tetR-type" evidence="3">
    <location>
        <begin position="17"/>
        <end position="78"/>
    </location>
</feature>
<dbReference type="GO" id="GO:0000976">
    <property type="term" value="F:transcription cis-regulatory region binding"/>
    <property type="evidence" value="ECO:0007669"/>
    <property type="project" value="TreeGrafter"/>
</dbReference>
<dbReference type="Gene3D" id="1.10.357.10">
    <property type="entry name" value="Tetracycline Repressor, domain 2"/>
    <property type="match status" value="1"/>
</dbReference>
<reference evidence="4 6" key="1">
    <citation type="journal article" date="2019" name="Emerg. Microbes Infect.">
        <title>Comprehensive subspecies identification of 175 nontuberculous mycobacteria species based on 7547 genomic profiles.</title>
        <authorList>
            <person name="Matsumoto Y."/>
            <person name="Kinjo T."/>
            <person name="Motooka D."/>
            <person name="Nabeya D."/>
            <person name="Jung N."/>
            <person name="Uechi K."/>
            <person name="Horii T."/>
            <person name="Iida T."/>
            <person name="Fujita J."/>
            <person name="Nakamura S."/>
        </authorList>
    </citation>
    <scope>NUCLEOTIDE SEQUENCE [LARGE SCALE GENOMIC DNA]</scope>
    <source>
        <strain evidence="4 6">JCM 13573</strain>
    </source>
</reference>
<proteinExistence type="predicted"/>
<dbReference type="RefSeq" id="WP_085073377.1">
    <property type="nucleotide sequence ID" value="NZ_BLKU01000005.1"/>
</dbReference>
<dbReference type="GO" id="GO:0003700">
    <property type="term" value="F:DNA-binding transcription factor activity"/>
    <property type="evidence" value="ECO:0007669"/>
    <property type="project" value="TreeGrafter"/>
</dbReference>
<dbReference type="Gene3D" id="1.10.10.60">
    <property type="entry name" value="Homeodomain-like"/>
    <property type="match status" value="1"/>
</dbReference>
<accession>A0AAX1J7L6</accession>
<dbReference type="InterPro" id="IPR049397">
    <property type="entry name" value="EthR_C"/>
</dbReference>
<gene>
    <name evidence="5" type="ORF">I2456_18190</name>
    <name evidence="4" type="ORF">MKUB_51300</name>
</gene>
<name>A0AAX1J7L6_9MYCO</name>
<dbReference type="SUPFAM" id="SSF46689">
    <property type="entry name" value="Homeodomain-like"/>
    <property type="match status" value="1"/>
</dbReference>
<evidence type="ECO:0000313" key="7">
    <source>
        <dbReference type="Proteomes" id="UP000663583"/>
    </source>
</evidence>
<dbReference type="EMBL" id="BLKU01000005">
    <property type="protein sequence ID" value="GFG67640.1"/>
    <property type="molecule type" value="Genomic_DNA"/>
</dbReference>
<evidence type="ECO:0000256" key="2">
    <source>
        <dbReference type="PROSITE-ProRule" id="PRU00335"/>
    </source>
</evidence>
<dbReference type="InterPro" id="IPR009057">
    <property type="entry name" value="Homeodomain-like_sf"/>
</dbReference>
<evidence type="ECO:0000313" key="6">
    <source>
        <dbReference type="Proteomes" id="UP000465306"/>
    </source>
</evidence>
<dbReference type="Pfam" id="PF21313">
    <property type="entry name" value="EthR_C"/>
    <property type="match status" value="1"/>
</dbReference>
<dbReference type="EMBL" id="CP065047">
    <property type="protein sequence ID" value="QPI36416.1"/>
    <property type="molecule type" value="Genomic_DNA"/>
</dbReference>
<keyword evidence="1 2" id="KW-0238">DNA-binding</keyword>
<evidence type="ECO:0000256" key="1">
    <source>
        <dbReference type="ARBA" id="ARBA00023125"/>
    </source>
</evidence>
<dbReference type="PROSITE" id="PS01081">
    <property type="entry name" value="HTH_TETR_1"/>
    <property type="match status" value="1"/>
</dbReference>
<dbReference type="InterPro" id="IPR036271">
    <property type="entry name" value="Tet_transcr_reg_TetR-rel_C_sf"/>
</dbReference>